<protein>
    <submittedName>
        <fullName evidence="1">7439_t:CDS:1</fullName>
    </submittedName>
</protein>
<evidence type="ECO:0000313" key="2">
    <source>
        <dbReference type="Proteomes" id="UP000789860"/>
    </source>
</evidence>
<feature type="non-terminal residue" evidence="1">
    <location>
        <position position="57"/>
    </location>
</feature>
<comment type="caution">
    <text evidence="1">The sequence shown here is derived from an EMBL/GenBank/DDBJ whole genome shotgun (WGS) entry which is preliminary data.</text>
</comment>
<keyword evidence="2" id="KW-1185">Reference proteome</keyword>
<accession>A0ACA9PCF8</accession>
<dbReference type="Proteomes" id="UP000789860">
    <property type="component" value="Unassembled WGS sequence"/>
</dbReference>
<organism evidence="1 2">
    <name type="scientific">Scutellospora calospora</name>
    <dbReference type="NCBI Taxonomy" id="85575"/>
    <lineage>
        <taxon>Eukaryota</taxon>
        <taxon>Fungi</taxon>
        <taxon>Fungi incertae sedis</taxon>
        <taxon>Mucoromycota</taxon>
        <taxon>Glomeromycotina</taxon>
        <taxon>Glomeromycetes</taxon>
        <taxon>Diversisporales</taxon>
        <taxon>Gigasporaceae</taxon>
        <taxon>Scutellospora</taxon>
    </lineage>
</organism>
<dbReference type="EMBL" id="CAJVPM010040501">
    <property type="protein sequence ID" value="CAG8703509.1"/>
    <property type="molecule type" value="Genomic_DNA"/>
</dbReference>
<evidence type="ECO:0000313" key="1">
    <source>
        <dbReference type="EMBL" id="CAG8703509.1"/>
    </source>
</evidence>
<proteinExistence type="predicted"/>
<name>A0ACA9PCF8_9GLOM</name>
<gene>
    <name evidence="1" type="ORF">SCALOS_LOCUS10585</name>
</gene>
<reference evidence="1" key="1">
    <citation type="submission" date="2021-06" db="EMBL/GenBank/DDBJ databases">
        <authorList>
            <person name="Kallberg Y."/>
            <person name="Tangrot J."/>
            <person name="Rosling A."/>
        </authorList>
    </citation>
    <scope>NUCLEOTIDE SEQUENCE</scope>
    <source>
        <strain evidence="1">AU212A</strain>
    </source>
</reference>
<sequence>MGRVSWFQSEFNSFIDANFLAASQTSGYSKVHRQSQAMGWFWWTKEPKIEKYSIENL</sequence>